<accession>A0A3P7CQ14</accession>
<evidence type="ECO:0000313" key="3">
    <source>
        <dbReference type="EMBL" id="VDL99642.1"/>
    </source>
</evidence>
<keyword evidence="1" id="KW-0863">Zinc-finger</keyword>
<gene>
    <name evidence="3" type="ORF">SSLN_LOCUS13257</name>
</gene>
<dbReference type="AlphaFoldDB" id="A0A3P7CQ14"/>
<dbReference type="GO" id="GO:0008270">
    <property type="term" value="F:zinc ion binding"/>
    <property type="evidence" value="ECO:0007669"/>
    <property type="project" value="UniProtKB-KW"/>
</dbReference>
<dbReference type="Gene3D" id="3.30.160.60">
    <property type="entry name" value="Classic Zinc Finger"/>
    <property type="match status" value="1"/>
</dbReference>
<organism evidence="3 4">
    <name type="scientific">Schistocephalus solidus</name>
    <name type="common">Tapeworm</name>
    <dbReference type="NCBI Taxonomy" id="70667"/>
    <lineage>
        <taxon>Eukaryota</taxon>
        <taxon>Metazoa</taxon>
        <taxon>Spiralia</taxon>
        <taxon>Lophotrochozoa</taxon>
        <taxon>Platyhelminthes</taxon>
        <taxon>Cestoda</taxon>
        <taxon>Eucestoda</taxon>
        <taxon>Diphyllobothriidea</taxon>
        <taxon>Diphyllobothriidae</taxon>
        <taxon>Schistocephalus</taxon>
    </lineage>
</organism>
<dbReference type="Proteomes" id="UP000275846">
    <property type="component" value="Unassembled WGS sequence"/>
</dbReference>
<dbReference type="InterPro" id="IPR036236">
    <property type="entry name" value="Znf_C2H2_sf"/>
</dbReference>
<feature type="domain" description="C2H2-type" evidence="2">
    <location>
        <begin position="61"/>
        <end position="88"/>
    </location>
</feature>
<dbReference type="PROSITE" id="PS00028">
    <property type="entry name" value="ZINC_FINGER_C2H2_1"/>
    <property type="match status" value="1"/>
</dbReference>
<dbReference type="PROSITE" id="PS50157">
    <property type="entry name" value="ZINC_FINGER_C2H2_2"/>
    <property type="match status" value="1"/>
</dbReference>
<keyword evidence="1" id="KW-0479">Metal-binding</keyword>
<keyword evidence="4" id="KW-1185">Reference proteome</keyword>
<name>A0A3P7CQ14_SCHSO</name>
<dbReference type="InterPro" id="IPR013087">
    <property type="entry name" value="Znf_C2H2_type"/>
</dbReference>
<evidence type="ECO:0000313" key="4">
    <source>
        <dbReference type="Proteomes" id="UP000275846"/>
    </source>
</evidence>
<dbReference type="EMBL" id="UYSU01037944">
    <property type="protein sequence ID" value="VDL99642.1"/>
    <property type="molecule type" value="Genomic_DNA"/>
</dbReference>
<protein>
    <recommendedName>
        <fullName evidence="2">C2H2-type domain-containing protein</fullName>
    </recommendedName>
</protein>
<reference evidence="3 4" key="1">
    <citation type="submission" date="2018-11" db="EMBL/GenBank/DDBJ databases">
        <authorList>
            <consortium name="Pathogen Informatics"/>
        </authorList>
    </citation>
    <scope>NUCLEOTIDE SEQUENCE [LARGE SCALE GENOMIC DNA]</scope>
    <source>
        <strain evidence="3 4">NST_G2</strain>
    </source>
</reference>
<sequence>MSNSANPASDSPTLTPGINFITPTIIENTSQYSSPVTPTTATITAAAATVTTTTSDGESLLNCPQCDRTFTSRIGLLGHLRIHRTETGEPVPGTPTHSRDHRLYCPHCPRAFTHRIDLFGYMRTHDSGIHCDADTTDTQCTPFAPAILTATATRTTMNDIPQASTALFLEPLPPPLP</sequence>
<dbReference type="Pfam" id="PF13894">
    <property type="entry name" value="zf-C2H2_4"/>
    <property type="match status" value="1"/>
</dbReference>
<evidence type="ECO:0000259" key="2">
    <source>
        <dbReference type="PROSITE" id="PS50157"/>
    </source>
</evidence>
<dbReference type="SMART" id="SM00355">
    <property type="entry name" value="ZnF_C2H2"/>
    <property type="match status" value="2"/>
</dbReference>
<proteinExistence type="predicted"/>
<keyword evidence="1" id="KW-0862">Zinc</keyword>
<dbReference type="OrthoDB" id="6321282at2759"/>
<dbReference type="SUPFAM" id="SSF57667">
    <property type="entry name" value="beta-beta-alpha zinc fingers"/>
    <property type="match status" value="1"/>
</dbReference>
<evidence type="ECO:0000256" key="1">
    <source>
        <dbReference type="PROSITE-ProRule" id="PRU00042"/>
    </source>
</evidence>